<dbReference type="AlphaFoldDB" id="A0A1B0BBP2"/>
<dbReference type="Proteomes" id="UP000092460">
    <property type="component" value="Unassembled WGS sequence"/>
</dbReference>
<protein>
    <submittedName>
        <fullName evidence="1">Uncharacterized protein</fullName>
    </submittedName>
</protein>
<dbReference type="VEuPathDB" id="VectorBase:GPPI024992"/>
<dbReference type="EnsemblMetazoa" id="GPPI024992-RA">
    <property type="protein sequence ID" value="GPPI024992-PA"/>
    <property type="gene ID" value="GPPI024992"/>
</dbReference>
<name>A0A1B0BBP2_9MUSC</name>
<reference evidence="2" key="1">
    <citation type="submission" date="2015-01" db="EMBL/GenBank/DDBJ databases">
        <authorList>
            <person name="Aksoy S."/>
            <person name="Warren W."/>
            <person name="Wilson R.K."/>
        </authorList>
    </citation>
    <scope>NUCLEOTIDE SEQUENCE [LARGE SCALE GENOMIC DNA]</scope>
    <source>
        <strain evidence="2">IAEA</strain>
    </source>
</reference>
<sequence>MIELLKRKIPLVFAAAIVINICNRSSLTRTTNTLTEEACITRTLSAKALSEMESGFKPATDPGDSHFQKLSVQRSFSYQNLALIYFAYATIGTVEYISAQADSAIITYCCREILLSKRLTPLNKKSLKLTNFLRRFLATNAIKFRGKFYLTPYDTHTIDNANQKIPTTEINRCPVPLLNNNTNNNNNNNNNNDGKNNYEYKKEFKSSYWLAVKPRSTT</sequence>
<keyword evidence="2" id="KW-1185">Reference proteome</keyword>
<dbReference type="EMBL" id="JXJN01011559">
    <property type="status" value="NOT_ANNOTATED_CDS"/>
    <property type="molecule type" value="Genomic_DNA"/>
</dbReference>
<accession>A0A1B0BBP2</accession>
<evidence type="ECO:0000313" key="2">
    <source>
        <dbReference type="Proteomes" id="UP000092460"/>
    </source>
</evidence>
<proteinExistence type="predicted"/>
<organism evidence="1 2">
    <name type="scientific">Glossina palpalis gambiensis</name>
    <dbReference type="NCBI Taxonomy" id="67801"/>
    <lineage>
        <taxon>Eukaryota</taxon>
        <taxon>Metazoa</taxon>
        <taxon>Ecdysozoa</taxon>
        <taxon>Arthropoda</taxon>
        <taxon>Hexapoda</taxon>
        <taxon>Insecta</taxon>
        <taxon>Pterygota</taxon>
        <taxon>Neoptera</taxon>
        <taxon>Endopterygota</taxon>
        <taxon>Diptera</taxon>
        <taxon>Brachycera</taxon>
        <taxon>Muscomorpha</taxon>
        <taxon>Hippoboscoidea</taxon>
        <taxon>Glossinidae</taxon>
        <taxon>Glossina</taxon>
    </lineage>
</organism>
<evidence type="ECO:0000313" key="1">
    <source>
        <dbReference type="EnsemblMetazoa" id="GPPI024992-PA"/>
    </source>
</evidence>
<reference evidence="1" key="2">
    <citation type="submission" date="2020-05" db="UniProtKB">
        <authorList>
            <consortium name="EnsemblMetazoa"/>
        </authorList>
    </citation>
    <scope>IDENTIFICATION</scope>
    <source>
        <strain evidence="1">IAEA</strain>
    </source>
</reference>